<dbReference type="RefSeq" id="WP_037166829.1">
    <property type="nucleotide sequence ID" value="NZ_CAJXID010000010.1"/>
</dbReference>
<proteinExistence type="predicted"/>
<keyword evidence="2" id="KW-1185">Reference proteome</keyword>
<gene>
    <name evidence="1" type="ORF">GV68_03635</name>
</gene>
<dbReference type="AlphaFoldDB" id="A0A922TB18"/>
<name>A0A922TB18_9HYPH</name>
<reference evidence="1 2" key="1">
    <citation type="submission" date="2014-06" db="EMBL/GenBank/DDBJ databases">
        <title>Rhizobium pelagicum/R2-400B4.</title>
        <authorList>
            <person name="Kimes N.E."/>
            <person name="Lopez-Perez M."/>
        </authorList>
    </citation>
    <scope>NUCLEOTIDE SEQUENCE [LARGE SCALE GENOMIC DNA]</scope>
    <source>
        <strain evidence="1 2">R2-400B4</strain>
    </source>
</reference>
<dbReference type="EMBL" id="JOKJ01000011">
    <property type="protein sequence ID" value="KEQ07888.1"/>
    <property type="molecule type" value="Genomic_DNA"/>
</dbReference>
<organism evidence="1 2">
    <name type="scientific">Pseudorhizobium pelagicum</name>
    <dbReference type="NCBI Taxonomy" id="1509405"/>
    <lineage>
        <taxon>Bacteria</taxon>
        <taxon>Pseudomonadati</taxon>
        <taxon>Pseudomonadota</taxon>
        <taxon>Alphaproteobacteria</taxon>
        <taxon>Hyphomicrobiales</taxon>
        <taxon>Rhizobiaceae</taxon>
        <taxon>Rhizobium/Agrobacterium group</taxon>
        <taxon>Pseudorhizobium</taxon>
    </lineage>
</organism>
<comment type="caution">
    <text evidence="1">The sequence shown here is derived from an EMBL/GenBank/DDBJ whole genome shotgun (WGS) entry which is preliminary data.</text>
</comment>
<dbReference type="Proteomes" id="UP000052167">
    <property type="component" value="Unassembled WGS sequence"/>
</dbReference>
<sequence length="62" mass="7340">MAEIVVLNRWRDQQRRKPEIHIGRQETAETAQLLIFTGVRYERLETVPPQRVSVPVMLLEQN</sequence>
<evidence type="ECO:0000313" key="2">
    <source>
        <dbReference type="Proteomes" id="UP000052167"/>
    </source>
</evidence>
<protein>
    <submittedName>
        <fullName evidence="1">Uncharacterized protein</fullName>
    </submittedName>
</protein>
<evidence type="ECO:0000313" key="1">
    <source>
        <dbReference type="EMBL" id="KEQ07888.1"/>
    </source>
</evidence>
<accession>A0A922TB18</accession>